<dbReference type="PANTHER" id="PTHR11097:SF14">
    <property type="entry name" value="EXOSOME COMPLEX COMPONENT RRP45"/>
    <property type="match status" value="1"/>
</dbReference>
<dbReference type="InterPro" id="IPR027408">
    <property type="entry name" value="PNPase/RNase_PH_dom_sf"/>
</dbReference>
<sequence length="362" mass="39847">MYVVASGTNILLTFSSPPYLNPTTIGATFGITIIRTVTMRPALAKWPKKESIFDPRAGAVRPPSTMSKEAQLSIAERDFILEALRENVRLDGRQPDDYRPLNISFGEEYGHVKLQLGKTSIIVRISAEVTKPREDRPFDGLFNINLELSAMGSPAWENGRTNDIEAYATNTLDRIIRHSNALDTESLCILKGVSCWSIRADVHVIDHDGNITDAACIAIMAGLQHFRRPDAVVRDGRVIVYGVEQRVPVALNITHKPLSVTFHTFNESKDVIVDATLKEEQAAEGDIVIGINSAGDVCYLSKYAGAPADAMVIVNKTNVAWEKVKEINVAVEKVLQADLAKRAKIGMADESRAENDRPVPIE</sequence>
<dbReference type="EMBL" id="LHQQ01000009">
    <property type="protein sequence ID" value="KOS48052.1"/>
    <property type="molecule type" value="Genomic_DNA"/>
</dbReference>
<dbReference type="Pfam" id="PF03725">
    <property type="entry name" value="RNase_PH_C"/>
    <property type="match status" value="1"/>
</dbReference>
<protein>
    <recommendedName>
        <fullName evidence="4">Exosome complex component RRP45</fullName>
    </recommendedName>
    <alternativeName>
        <fullName evidence="10">Ribosomal RNA-processing protein 45</fullName>
    </alternativeName>
</protein>
<dbReference type="InterPro" id="IPR033100">
    <property type="entry name" value="Rrp45"/>
</dbReference>
<dbReference type="Proteomes" id="UP000037696">
    <property type="component" value="Unassembled WGS sequence"/>
</dbReference>
<dbReference type="GO" id="GO:0034475">
    <property type="term" value="P:U4 snRNA 3'-end processing"/>
    <property type="evidence" value="ECO:0007669"/>
    <property type="project" value="TreeGrafter"/>
</dbReference>
<dbReference type="OrthoDB" id="10264038at2759"/>
<dbReference type="InterPro" id="IPR050590">
    <property type="entry name" value="Exosome_comp_Rrp42_subfam"/>
</dbReference>
<evidence type="ECO:0000256" key="6">
    <source>
        <dbReference type="ARBA" id="ARBA00022552"/>
    </source>
</evidence>
<keyword evidence="14" id="KW-1185">Reference proteome</keyword>
<dbReference type="Pfam" id="PF01138">
    <property type="entry name" value="RNase_PH"/>
    <property type="match status" value="1"/>
</dbReference>
<feature type="domain" description="Exoribonuclease phosphorolytic" evidence="12">
    <location>
        <begin position="257"/>
        <end position="306"/>
    </location>
</feature>
<dbReference type="GO" id="GO:0035925">
    <property type="term" value="F:mRNA 3'-UTR AU-rich region binding"/>
    <property type="evidence" value="ECO:0007669"/>
    <property type="project" value="TreeGrafter"/>
</dbReference>
<comment type="similarity">
    <text evidence="3">Belongs to the RNase PH family.</text>
</comment>
<evidence type="ECO:0000259" key="11">
    <source>
        <dbReference type="Pfam" id="PF01138"/>
    </source>
</evidence>
<keyword evidence="8" id="KW-0694">RNA-binding</keyword>
<evidence type="ECO:0000256" key="4">
    <source>
        <dbReference type="ARBA" id="ARBA00019572"/>
    </source>
</evidence>
<dbReference type="GO" id="GO:0071035">
    <property type="term" value="P:nuclear polyadenylation-dependent rRNA catabolic process"/>
    <property type="evidence" value="ECO:0007669"/>
    <property type="project" value="TreeGrafter"/>
</dbReference>
<dbReference type="InterPro" id="IPR036345">
    <property type="entry name" value="ExoRNase_PH_dom2_sf"/>
</dbReference>
<keyword evidence="5" id="KW-0963">Cytoplasm</keyword>
<dbReference type="PANTHER" id="PTHR11097">
    <property type="entry name" value="EXOSOME COMPLEX EXONUCLEASE RIBOSOMAL RNA PROCESSING PROTEIN"/>
    <property type="match status" value="1"/>
</dbReference>
<dbReference type="SUPFAM" id="SSF55666">
    <property type="entry name" value="Ribonuclease PH domain 2-like"/>
    <property type="match status" value="1"/>
</dbReference>
<dbReference type="InterPro" id="IPR001247">
    <property type="entry name" value="ExoRNase_PH_dom1"/>
</dbReference>
<feature type="domain" description="Exoribonuclease phosphorolytic" evidence="11">
    <location>
        <begin position="98"/>
        <end position="229"/>
    </location>
</feature>
<evidence type="ECO:0000256" key="7">
    <source>
        <dbReference type="ARBA" id="ARBA00022835"/>
    </source>
</evidence>
<evidence type="ECO:0000259" key="12">
    <source>
        <dbReference type="Pfam" id="PF03725"/>
    </source>
</evidence>
<organism evidence="13 14">
    <name type="scientific">Penicillium nordicum</name>
    <dbReference type="NCBI Taxonomy" id="229535"/>
    <lineage>
        <taxon>Eukaryota</taxon>
        <taxon>Fungi</taxon>
        <taxon>Dikarya</taxon>
        <taxon>Ascomycota</taxon>
        <taxon>Pezizomycotina</taxon>
        <taxon>Eurotiomycetes</taxon>
        <taxon>Eurotiomycetidae</taxon>
        <taxon>Eurotiales</taxon>
        <taxon>Aspergillaceae</taxon>
        <taxon>Penicillium</taxon>
    </lineage>
</organism>
<dbReference type="GO" id="GO:0005730">
    <property type="term" value="C:nucleolus"/>
    <property type="evidence" value="ECO:0007669"/>
    <property type="project" value="UniProtKB-SubCell"/>
</dbReference>
<dbReference type="InterPro" id="IPR020568">
    <property type="entry name" value="Ribosomal_Su5_D2-typ_SF"/>
</dbReference>
<dbReference type="GO" id="GO:0016075">
    <property type="term" value="P:rRNA catabolic process"/>
    <property type="evidence" value="ECO:0007669"/>
    <property type="project" value="TreeGrafter"/>
</dbReference>
<evidence type="ECO:0000256" key="1">
    <source>
        <dbReference type="ARBA" id="ARBA00004496"/>
    </source>
</evidence>
<keyword evidence="7" id="KW-0271">Exosome</keyword>
<dbReference type="GO" id="GO:0000467">
    <property type="term" value="P:exonucleolytic trimming to generate mature 3'-end of 5.8S rRNA from tricistronic rRNA transcript (SSU-rRNA, 5.8S rRNA, LSU-rRNA)"/>
    <property type="evidence" value="ECO:0007669"/>
    <property type="project" value="TreeGrafter"/>
</dbReference>
<dbReference type="GO" id="GO:0071038">
    <property type="term" value="P:TRAMP-dependent tRNA surveillance pathway"/>
    <property type="evidence" value="ECO:0007669"/>
    <property type="project" value="TreeGrafter"/>
</dbReference>
<dbReference type="STRING" id="229535.A0A0M9WK92"/>
<name>A0A0M9WK92_9EURO</name>
<dbReference type="GO" id="GO:0000177">
    <property type="term" value="C:cytoplasmic exosome (RNase complex)"/>
    <property type="evidence" value="ECO:0007669"/>
    <property type="project" value="TreeGrafter"/>
</dbReference>
<evidence type="ECO:0000256" key="10">
    <source>
        <dbReference type="ARBA" id="ARBA00077933"/>
    </source>
</evidence>
<dbReference type="InterPro" id="IPR015847">
    <property type="entry name" value="ExoRNase_PH_dom2"/>
</dbReference>
<reference evidence="13 14" key="1">
    <citation type="submission" date="2015-08" db="EMBL/GenBank/DDBJ databases">
        <title>Genome sequencing of Penicillium nordicum.</title>
        <authorList>
            <person name="Nguyen H.D."/>
            <person name="Seifert K.A."/>
        </authorList>
    </citation>
    <scope>NUCLEOTIDE SEQUENCE [LARGE SCALE GENOMIC DNA]</scope>
    <source>
        <strain evidence="13 14">DAOMC 185683</strain>
    </source>
</reference>
<dbReference type="SUPFAM" id="SSF54211">
    <property type="entry name" value="Ribosomal protein S5 domain 2-like"/>
    <property type="match status" value="1"/>
</dbReference>
<gene>
    <name evidence="13" type="ORF">ACN38_g952</name>
</gene>
<keyword evidence="9" id="KW-0539">Nucleus</keyword>
<dbReference type="CDD" id="cd11368">
    <property type="entry name" value="RNase_PH_RRP45"/>
    <property type="match status" value="1"/>
</dbReference>
<accession>A0A0M9WK92</accession>
<proteinExistence type="inferred from homology"/>
<dbReference type="GO" id="GO:0071028">
    <property type="term" value="P:nuclear mRNA surveillance"/>
    <property type="evidence" value="ECO:0007669"/>
    <property type="project" value="TreeGrafter"/>
</dbReference>
<comment type="caution">
    <text evidence="13">The sequence shown here is derived from an EMBL/GenBank/DDBJ whole genome shotgun (WGS) entry which is preliminary data.</text>
</comment>
<dbReference type="GO" id="GO:0034473">
    <property type="term" value="P:U1 snRNA 3'-end processing"/>
    <property type="evidence" value="ECO:0007669"/>
    <property type="project" value="TreeGrafter"/>
</dbReference>
<dbReference type="GO" id="GO:0034476">
    <property type="term" value="P:U5 snRNA 3'-end processing"/>
    <property type="evidence" value="ECO:0007669"/>
    <property type="project" value="TreeGrafter"/>
</dbReference>
<comment type="subcellular location">
    <subcellularLocation>
        <location evidence="1">Cytoplasm</location>
    </subcellularLocation>
    <subcellularLocation>
        <location evidence="2">Nucleus</location>
        <location evidence="2">Nucleolus</location>
    </subcellularLocation>
</comment>
<evidence type="ECO:0000256" key="9">
    <source>
        <dbReference type="ARBA" id="ARBA00023242"/>
    </source>
</evidence>
<evidence type="ECO:0000313" key="13">
    <source>
        <dbReference type="EMBL" id="KOS48052.1"/>
    </source>
</evidence>
<evidence type="ECO:0000256" key="2">
    <source>
        <dbReference type="ARBA" id="ARBA00004604"/>
    </source>
</evidence>
<evidence type="ECO:0000256" key="8">
    <source>
        <dbReference type="ARBA" id="ARBA00022884"/>
    </source>
</evidence>
<dbReference type="FunFam" id="3.30.230.70:FF:000005">
    <property type="entry name" value="Exosome complex component RRP45"/>
    <property type="match status" value="1"/>
</dbReference>
<keyword evidence="6" id="KW-0698">rRNA processing</keyword>
<evidence type="ECO:0000256" key="3">
    <source>
        <dbReference type="ARBA" id="ARBA00006678"/>
    </source>
</evidence>
<evidence type="ECO:0000313" key="14">
    <source>
        <dbReference type="Proteomes" id="UP000037696"/>
    </source>
</evidence>
<dbReference type="AlphaFoldDB" id="A0A0M9WK92"/>
<evidence type="ECO:0000256" key="5">
    <source>
        <dbReference type="ARBA" id="ARBA00022490"/>
    </source>
</evidence>
<dbReference type="Gene3D" id="3.30.230.70">
    <property type="entry name" value="GHMP Kinase, N-terminal domain"/>
    <property type="match status" value="1"/>
</dbReference>
<dbReference type="GO" id="GO:0000176">
    <property type="term" value="C:nuclear exosome (RNase complex)"/>
    <property type="evidence" value="ECO:0007669"/>
    <property type="project" value="TreeGrafter"/>
</dbReference>